<sequence>MKVKRLILVNGDEYEDVELFNNIPQEVDSVAPGQFIGVNASNYTVFLQREMIISLQVTQTFKVISS</sequence>
<evidence type="ECO:0000313" key="4">
    <source>
        <dbReference type="Proteomes" id="UP001244564"/>
    </source>
</evidence>
<dbReference type="EMBL" id="UAQE01000004">
    <property type="protein sequence ID" value="SPU38195.1"/>
    <property type="molecule type" value="Genomic_DNA"/>
</dbReference>
<organism evidence="1 3">
    <name type="scientific">Lysinibacillus capsici</name>
    <dbReference type="NCBI Taxonomy" id="2115968"/>
    <lineage>
        <taxon>Bacteria</taxon>
        <taxon>Bacillati</taxon>
        <taxon>Bacillota</taxon>
        <taxon>Bacilli</taxon>
        <taxon>Bacillales</taxon>
        <taxon>Bacillaceae</taxon>
        <taxon>Lysinibacillus</taxon>
    </lineage>
</organism>
<dbReference type="RefSeq" id="WP_112118250.1">
    <property type="nucleotide sequence ID" value="NZ_CP122283.1"/>
</dbReference>
<protein>
    <submittedName>
        <fullName evidence="1">Uncharacterized protein</fullName>
    </submittedName>
</protein>
<dbReference type="Proteomes" id="UP001244564">
    <property type="component" value="Chromosome"/>
</dbReference>
<dbReference type="EMBL" id="CP122283">
    <property type="protein sequence ID" value="WGF39918.1"/>
    <property type="molecule type" value="Genomic_DNA"/>
</dbReference>
<name>A0A2X1BQJ5_9BACI</name>
<gene>
    <name evidence="1" type="ORF">NCTC7582_04149</name>
    <name evidence="2" type="ORF">QBO96_06530</name>
</gene>
<evidence type="ECO:0000313" key="3">
    <source>
        <dbReference type="Proteomes" id="UP000251431"/>
    </source>
</evidence>
<keyword evidence="4" id="KW-1185">Reference proteome</keyword>
<accession>A0A2X1BQJ5</accession>
<evidence type="ECO:0000313" key="1">
    <source>
        <dbReference type="EMBL" id="SPU38195.1"/>
    </source>
</evidence>
<dbReference type="AlphaFoldDB" id="A0A2X1BQJ5"/>
<proteinExistence type="predicted"/>
<reference evidence="1 3" key="1">
    <citation type="submission" date="2018-06" db="EMBL/GenBank/DDBJ databases">
        <authorList>
            <consortium name="Pathogen Informatics"/>
            <person name="Doyle S."/>
        </authorList>
    </citation>
    <scope>NUCLEOTIDE SEQUENCE [LARGE SCALE GENOMIC DNA]</scope>
    <source>
        <strain evidence="1 3">NCTC7582</strain>
    </source>
</reference>
<evidence type="ECO:0000313" key="2">
    <source>
        <dbReference type="EMBL" id="WGF39918.1"/>
    </source>
</evidence>
<dbReference type="Proteomes" id="UP000251431">
    <property type="component" value="Unassembled WGS sequence"/>
</dbReference>
<reference evidence="2 4" key="2">
    <citation type="submission" date="2023-04" db="EMBL/GenBank/DDBJ databases">
        <title>Genomic of Lysinibacillus capsici TSBLM.</title>
        <authorList>
            <person name="Hu X.S."/>
            <person name="Yu C.H."/>
        </authorList>
    </citation>
    <scope>NUCLEOTIDE SEQUENCE [LARGE SCALE GENOMIC DNA]</scope>
    <source>
        <strain evidence="2 4">TSBLM</strain>
    </source>
</reference>